<keyword evidence="1" id="KW-1133">Transmembrane helix</keyword>
<dbReference type="AlphaFoldDB" id="A0A0G0HAS0"/>
<gene>
    <name evidence="2" type="ORF">US58_C0021G0005</name>
</gene>
<protein>
    <submittedName>
        <fullName evidence="2">Uncharacterized protein</fullName>
    </submittedName>
</protein>
<dbReference type="EMBL" id="LBTN01000021">
    <property type="protein sequence ID" value="KKQ40373.1"/>
    <property type="molecule type" value="Genomic_DNA"/>
</dbReference>
<feature type="transmembrane region" description="Helical" evidence="1">
    <location>
        <begin position="20"/>
        <end position="40"/>
    </location>
</feature>
<reference evidence="2 3" key="1">
    <citation type="journal article" date="2015" name="Nature">
        <title>rRNA introns, odd ribosomes, and small enigmatic genomes across a large radiation of phyla.</title>
        <authorList>
            <person name="Brown C.T."/>
            <person name="Hug L.A."/>
            <person name="Thomas B.C."/>
            <person name="Sharon I."/>
            <person name="Castelle C.J."/>
            <person name="Singh A."/>
            <person name="Wilkins M.J."/>
            <person name="Williams K.H."/>
            <person name="Banfield J.F."/>
        </authorList>
    </citation>
    <scope>NUCLEOTIDE SEQUENCE [LARGE SCALE GENOMIC DNA]</scope>
</reference>
<sequence length="46" mass="5208">MLQGANPFRDNRSNKRAASVLKYFLTYYTTPVVALTKFVITKLAKA</sequence>
<evidence type="ECO:0000256" key="1">
    <source>
        <dbReference type="SAM" id="Phobius"/>
    </source>
</evidence>
<dbReference type="Proteomes" id="UP000034333">
    <property type="component" value="Unassembled WGS sequence"/>
</dbReference>
<organism evidence="2 3">
    <name type="scientific">Candidatus Magasanikbacteria bacterium GW2011_GWA2_37_8</name>
    <dbReference type="NCBI Taxonomy" id="1619036"/>
    <lineage>
        <taxon>Bacteria</taxon>
        <taxon>Candidatus Magasanikiibacteriota</taxon>
    </lineage>
</organism>
<evidence type="ECO:0000313" key="3">
    <source>
        <dbReference type="Proteomes" id="UP000034333"/>
    </source>
</evidence>
<accession>A0A0G0HAS0</accession>
<comment type="caution">
    <text evidence="2">The sequence shown here is derived from an EMBL/GenBank/DDBJ whole genome shotgun (WGS) entry which is preliminary data.</text>
</comment>
<name>A0A0G0HAS0_9BACT</name>
<evidence type="ECO:0000313" key="2">
    <source>
        <dbReference type="EMBL" id="KKQ40373.1"/>
    </source>
</evidence>
<keyword evidence="1" id="KW-0812">Transmembrane</keyword>
<keyword evidence="1" id="KW-0472">Membrane</keyword>
<proteinExistence type="predicted"/>